<feature type="transmembrane region" description="Helical" evidence="1">
    <location>
        <begin position="307"/>
        <end position="325"/>
    </location>
</feature>
<dbReference type="RefSeq" id="WP_088571300.1">
    <property type="nucleotide sequence ID" value="NZ_FYEK01000028.1"/>
</dbReference>
<evidence type="ECO:0000256" key="1">
    <source>
        <dbReference type="SAM" id="Phobius"/>
    </source>
</evidence>
<protein>
    <submittedName>
        <fullName evidence="2">Predicted membrane protein</fullName>
    </submittedName>
</protein>
<feature type="transmembrane region" description="Helical" evidence="1">
    <location>
        <begin position="330"/>
        <end position="349"/>
    </location>
</feature>
<evidence type="ECO:0000313" key="3">
    <source>
        <dbReference type="Proteomes" id="UP000197025"/>
    </source>
</evidence>
<sequence length="727" mass="81535">MREHSPPRIISHSQAPGKRCCALGAPLGTLLIAFTFYLLGLPASFVHNDEAHGAIVLIYDLPGTLAAVARDSHPPLYYLVLWGWLRLVPHPFALKFASPFFALLALALTYRLVAEAAGRRAAAGAMLLMAFNPLFFALATLGRMYPMAIAAAALGFRQALRRRDGSWLLSAWALTLTHFYGLLFLPAQRLLIPGWRPRLRELGRMALALLPIAGWSLWALGPSMAHTVRTLSRIPVRPTPPEVLANLMGALGIGIGADGRLGMLGALAVALGILASWRARRLWAAMALPVGLGLLLTLRFPFYAARYFAPLLPLYAWALAAGGAARRRALWLLLLSLGLYGIGRTWAVYANAPIYAEAQRELYATLFETAHPTDRIAFHGYWNQAEMALFYPETRPRLLPLEAIPPAGSALPTRTWVVGVTFFQDLYRPVIEALAREGPFDIHTWYPMAEVFRFVPWEEPAPWRPAGVRFEQGIVLEAVAWLDPVTDPGGSIRVGLRWRAERIPEGRYVVFLHLWDEQGRYRAGVDREPDPSTSEWQPGQIVTQTLALAAPPFLPAGRYRLMVGLYERLDSGWRRLRTAEGAEAWQIGEAEIRPRLGNARVPGVPLPGGITVRPQGAWRTTIDGTPRWRVHLLWQTDRPLPDDTHRLWIRGPDGTMRPLDPPEGWFPGSRIAGEEAAEIWEWREPLPPGRYQVFWEGGGLFPLFAFRIPLEGYRWDYDWIFRNRLPW</sequence>
<feature type="transmembrane region" description="Helical" evidence="1">
    <location>
        <begin position="165"/>
        <end position="185"/>
    </location>
</feature>
<dbReference type="Proteomes" id="UP000197025">
    <property type="component" value="Unassembled WGS sequence"/>
</dbReference>
<evidence type="ECO:0000313" key="2">
    <source>
        <dbReference type="EMBL" id="SNB65994.1"/>
    </source>
</evidence>
<accession>A0A212R1U5</accession>
<dbReference type="OrthoDB" id="149990at2"/>
<organism evidence="2 3">
    <name type="scientific">Thermoflexus hugenholtzii JAD2</name>
    <dbReference type="NCBI Taxonomy" id="877466"/>
    <lineage>
        <taxon>Bacteria</taxon>
        <taxon>Bacillati</taxon>
        <taxon>Chloroflexota</taxon>
        <taxon>Thermoflexia</taxon>
        <taxon>Thermoflexales</taxon>
        <taxon>Thermoflexaceae</taxon>
        <taxon>Thermoflexus</taxon>
    </lineage>
</organism>
<dbReference type="EMBL" id="FYEK01000028">
    <property type="protein sequence ID" value="SNB65994.1"/>
    <property type="molecule type" value="Genomic_DNA"/>
</dbReference>
<feature type="transmembrane region" description="Helical" evidence="1">
    <location>
        <begin position="245"/>
        <end position="275"/>
    </location>
</feature>
<keyword evidence="1" id="KW-0472">Membrane</keyword>
<keyword evidence="1" id="KW-0812">Transmembrane</keyword>
<keyword evidence="3" id="KW-1185">Reference proteome</keyword>
<gene>
    <name evidence="2" type="ORF">SAMN02746019_00000390</name>
</gene>
<dbReference type="InParanoid" id="A0A212R1U5"/>
<reference evidence="3" key="1">
    <citation type="submission" date="2017-06" db="EMBL/GenBank/DDBJ databases">
        <authorList>
            <person name="Varghese N."/>
            <person name="Submissions S."/>
        </authorList>
    </citation>
    <scope>NUCLEOTIDE SEQUENCE [LARGE SCALE GENOMIC DNA]</scope>
    <source>
        <strain evidence="3">JAD2</strain>
    </source>
</reference>
<name>A0A212R1U5_9CHLR</name>
<feature type="transmembrane region" description="Helical" evidence="1">
    <location>
        <begin position="20"/>
        <end position="39"/>
    </location>
</feature>
<feature type="transmembrane region" description="Helical" evidence="1">
    <location>
        <begin position="92"/>
        <end position="113"/>
    </location>
</feature>
<keyword evidence="1" id="KW-1133">Transmembrane helix</keyword>
<dbReference type="AlphaFoldDB" id="A0A212R1U5"/>
<feature type="transmembrane region" description="Helical" evidence="1">
    <location>
        <begin position="206"/>
        <end position="225"/>
    </location>
</feature>
<feature type="transmembrane region" description="Helical" evidence="1">
    <location>
        <begin position="125"/>
        <end position="145"/>
    </location>
</feature>
<proteinExistence type="predicted"/>
<feature type="transmembrane region" description="Helical" evidence="1">
    <location>
        <begin position="282"/>
        <end position="301"/>
    </location>
</feature>